<keyword evidence="1" id="KW-0472">Membrane</keyword>
<keyword evidence="1" id="KW-1133">Transmembrane helix</keyword>
<feature type="transmembrane region" description="Helical" evidence="1">
    <location>
        <begin position="205"/>
        <end position="228"/>
    </location>
</feature>
<sequence length="341" mass="39130">MELLLFHHDEYRRLYNCSYKTDEEWWSYGRPHIPLGFAFVIIGFFMSIPYIPCLIVIVKTKLYRWAGYKIMIYVGAGDLLSLMVSGGISGMFVIYGVVACPYIDLHYVLGNLGVAIWAAQSLSVVLLAFNRCVEMWKPRYLYESFEGCRTYFWLLGCTIYSFLFVVWAPGLTFSTTGYAWFYDPYKNIPGLDFIDRTPYVNNYHYYHNMFIVVALPSLYAFLILSLWWKGRSAGKKLSKVQAIMTFQAFFLCLFTFLSAFIYDYMQFVPLPKAVSVGVNVTWQFSNGAPAILYLIVNKTIRAGVVALVMGQKIKKQMPTSSIAPTKSMIQPQSIQDDSMVL</sequence>
<dbReference type="PANTHER" id="PTHR23021">
    <property type="entry name" value="SERPENTINE RECEPTOR, CLASS T"/>
    <property type="match status" value="1"/>
</dbReference>
<dbReference type="AlphaFoldDB" id="A0A4U5MVB4"/>
<keyword evidence="3" id="KW-1185">Reference proteome</keyword>
<comment type="caution">
    <text evidence="2">The sequence shown here is derived from an EMBL/GenBank/DDBJ whole genome shotgun (WGS) entry which is preliminary data.</text>
</comment>
<dbReference type="InterPro" id="IPR019425">
    <property type="entry name" value="7TM_GPCR_serpentine_rcpt_Srt"/>
</dbReference>
<evidence type="ECO:0008006" key="4">
    <source>
        <dbReference type="Google" id="ProtNLM"/>
    </source>
</evidence>
<dbReference type="Gene3D" id="1.20.1070.10">
    <property type="entry name" value="Rhodopsin 7-helix transmembrane proteins"/>
    <property type="match status" value="1"/>
</dbReference>
<dbReference type="OrthoDB" id="5814636at2759"/>
<organism evidence="2 3">
    <name type="scientific">Steinernema carpocapsae</name>
    <name type="common">Entomopathogenic nematode</name>
    <dbReference type="NCBI Taxonomy" id="34508"/>
    <lineage>
        <taxon>Eukaryota</taxon>
        <taxon>Metazoa</taxon>
        <taxon>Ecdysozoa</taxon>
        <taxon>Nematoda</taxon>
        <taxon>Chromadorea</taxon>
        <taxon>Rhabditida</taxon>
        <taxon>Tylenchina</taxon>
        <taxon>Panagrolaimomorpha</taxon>
        <taxon>Strongyloidoidea</taxon>
        <taxon>Steinernematidae</taxon>
        <taxon>Steinernema</taxon>
    </lineage>
</organism>
<protein>
    <recommendedName>
        <fullName evidence="4">G-protein coupled receptors family 1 profile domain-containing protein</fullName>
    </recommendedName>
</protein>
<accession>A0A4U5MVB4</accession>
<feature type="transmembrane region" description="Helical" evidence="1">
    <location>
        <begin position="107"/>
        <end position="129"/>
    </location>
</feature>
<dbReference type="PANTHER" id="PTHR23021:SF11">
    <property type="entry name" value="SERPENTINE RECEPTOR, CLASS T"/>
    <property type="match status" value="1"/>
</dbReference>
<dbReference type="Proteomes" id="UP000298663">
    <property type="component" value="Unassembled WGS sequence"/>
</dbReference>
<proteinExistence type="predicted"/>
<dbReference type="STRING" id="34508.A0A4U5MVB4"/>
<reference evidence="2 3" key="1">
    <citation type="journal article" date="2015" name="Genome Biol.">
        <title>Comparative genomics of Steinernema reveals deeply conserved gene regulatory networks.</title>
        <authorList>
            <person name="Dillman A.R."/>
            <person name="Macchietto M."/>
            <person name="Porter C.F."/>
            <person name="Rogers A."/>
            <person name="Williams B."/>
            <person name="Antoshechkin I."/>
            <person name="Lee M.M."/>
            <person name="Goodwin Z."/>
            <person name="Lu X."/>
            <person name="Lewis E.E."/>
            <person name="Goodrich-Blair H."/>
            <person name="Stock S.P."/>
            <person name="Adams B.J."/>
            <person name="Sternberg P.W."/>
            <person name="Mortazavi A."/>
        </authorList>
    </citation>
    <scope>NUCLEOTIDE SEQUENCE [LARGE SCALE GENOMIC DNA]</scope>
    <source>
        <strain evidence="2 3">ALL</strain>
    </source>
</reference>
<feature type="transmembrane region" description="Helical" evidence="1">
    <location>
        <begin position="70"/>
        <end position="95"/>
    </location>
</feature>
<name>A0A4U5MVB4_STECR</name>
<evidence type="ECO:0000313" key="3">
    <source>
        <dbReference type="Proteomes" id="UP000298663"/>
    </source>
</evidence>
<feature type="transmembrane region" description="Helical" evidence="1">
    <location>
        <begin position="35"/>
        <end position="58"/>
    </location>
</feature>
<evidence type="ECO:0000313" key="2">
    <source>
        <dbReference type="EMBL" id="TKR73750.1"/>
    </source>
</evidence>
<feature type="transmembrane region" description="Helical" evidence="1">
    <location>
        <begin position="150"/>
        <end position="168"/>
    </location>
</feature>
<reference evidence="2 3" key="2">
    <citation type="journal article" date="2019" name="G3 (Bethesda)">
        <title>Hybrid Assembly of the Genome of the Entomopathogenic Nematode Steinernema carpocapsae Identifies the X-Chromosome.</title>
        <authorList>
            <person name="Serra L."/>
            <person name="Macchietto M."/>
            <person name="Macias-Munoz A."/>
            <person name="McGill C.J."/>
            <person name="Rodriguez I.M."/>
            <person name="Rodriguez B."/>
            <person name="Murad R."/>
            <person name="Mortazavi A."/>
        </authorList>
    </citation>
    <scope>NUCLEOTIDE SEQUENCE [LARGE SCALE GENOMIC DNA]</scope>
    <source>
        <strain evidence="2 3">ALL</strain>
    </source>
</reference>
<dbReference type="EMBL" id="AZBU02000006">
    <property type="protein sequence ID" value="TKR73750.1"/>
    <property type="molecule type" value="Genomic_DNA"/>
</dbReference>
<keyword evidence="1" id="KW-0812">Transmembrane</keyword>
<gene>
    <name evidence="2" type="ORF">L596_021026</name>
</gene>
<feature type="transmembrane region" description="Helical" evidence="1">
    <location>
        <begin position="290"/>
        <end position="310"/>
    </location>
</feature>
<dbReference type="Pfam" id="PF10321">
    <property type="entry name" value="7TM_GPCR_Srt"/>
    <property type="match status" value="1"/>
</dbReference>
<dbReference type="SUPFAM" id="SSF81321">
    <property type="entry name" value="Family A G protein-coupled receptor-like"/>
    <property type="match status" value="1"/>
</dbReference>
<evidence type="ECO:0000256" key="1">
    <source>
        <dbReference type="SAM" id="Phobius"/>
    </source>
</evidence>
<feature type="transmembrane region" description="Helical" evidence="1">
    <location>
        <begin position="240"/>
        <end position="262"/>
    </location>
</feature>